<reference evidence="2" key="3">
    <citation type="journal article" date="2017" name="Nature">
        <title>Genome sequence of the progenitor of the wheat D genome Aegilops tauschii.</title>
        <authorList>
            <person name="Luo M.C."/>
            <person name="Gu Y.Q."/>
            <person name="Puiu D."/>
            <person name="Wang H."/>
            <person name="Twardziok S.O."/>
            <person name="Deal K.R."/>
            <person name="Huo N."/>
            <person name="Zhu T."/>
            <person name="Wang L."/>
            <person name="Wang Y."/>
            <person name="McGuire P.E."/>
            <person name="Liu S."/>
            <person name="Long H."/>
            <person name="Ramasamy R.K."/>
            <person name="Rodriguez J.C."/>
            <person name="Van S.L."/>
            <person name="Yuan L."/>
            <person name="Wang Z."/>
            <person name="Xia Z."/>
            <person name="Xiao L."/>
            <person name="Anderson O.D."/>
            <person name="Ouyang S."/>
            <person name="Liang Y."/>
            <person name="Zimin A.V."/>
            <person name="Pertea G."/>
            <person name="Qi P."/>
            <person name="Bennetzen J.L."/>
            <person name="Dai X."/>
            <person name="Dawson M.W."/>
            <person name="Muller H.G."/>
            <person name="Kugler K."/>
            <person name="Rivarola-Duarte L."/>
            <person name="Spannagl M."/>
            <person name="Mayer K.F.X."/>
            <person name="Lu F.H."/>
            <person name="Bevan M.W."/>
            <person name="Leroy P."/>
            <person name="Li P."/>
            <person name="You F.M."/>
            <person name="Sun Q."/>
            <person name="Liu Z."/>
            <person name="Lyons E."/>
            <person name="Wicker T."/>
            <person name="Salzberg S.L."/>
            <person name="Devos K.M."/>
            <person name="Dvorak J."/>
        </authorList>
    </citation>
    <scope>NUCLEOTIDE SEQUENCE [LARGE SCALE GENOMIC DNA]</scope>
    <source>
        <strain evidence="2">cv. AL8/78</strain>
    </source>
</reference>
<dbReference type="EnsemblPlants" id="AET2Gv20138600.5">
    <property type="protein sequence ID" value="AET2Gv20138600.5"/>
    <property type="gene ID" value="AET2Gv20138600"/>
</dbReference>
<keyword evidence="3" id="KW-1185">Reference proteome</keyword>
<proteinExistence type="predicted"/>
<protein>
    <submittedName>
        <fullName evidence="2">Uncharacterized protein</fullName>
    </submittedName>
</protein>
<reference evidence="2" key="5">
    <citation type="journal article" date="2021" name="G3 (Bethesda)">
        <title>Aegilops tauschii genome assembly Aet v5.0 features greater sequence contiguity and improved annotation.</title>
        <authorList>
            <person name="Wang L."/>
            <person name="Zhu T."/>
            <person name="Rodriguez J.C."/>
            <person name="Deal K.R."/>
            <person name="Dubcovsky J."/>
            <person name="McGuire P.E."/>
            <person name="Lux T."/>
            <person name="Spannagl M."/>
            <person name="Mayer K.F.X."/>
            <person name="Baldrich P."/>
            <person name="Meyers B.C."/>
            <person name="Huo N."/>
            <person name="Gu Y.Q."/>
            <person name="Zhou H."/>
            <person name="Devos K.M."/>
            <person name="Bennetzen J.L."/>
            <person name="Unver T."/>
            <person name="Budak H."/>
            <person name="Gulick P.J."/>
            <person name="Galiba G."/>
            <person name="Kalapos B."/>
            <person name="Nelson D.R."/>
            <person name="Li P."/>
            <person name="You F.M."/>
            <person name="Luo M.C."/>
            <person name="Dvorak J."/>
        </authorList>
    </citation>
    <scope>NUCLEOTIDE SEQUENCE [LARGE SCALE GENOMIC DNA]</scope>
    <source>
        <strain evidence="2">cv. AL8/78</strain>
    </source>
</reference>
<reference evidence="3" key="2">
    <citation type="journal article" date="2017" name="Nat. Plants">
        <title>The Aegilops tauschii genome reveals multiple impacts of transposons.</title>
        <authorList>
            <person name="Zhao G."/>
            <person name="Zou C."/>
            <person name="Li K."/>
            <person name="Wang K."/>
            <person name="Li T."/>
            <person name="Gao L."/>
            <person name="Zhang X."/>
            <person name="Wang H."/>
            <person name="Yang Z."/>
            <person name="Liu X."/>
            <person name="Jiang W."/>
            <person name="Mao L."/>
            <person name="Kong X."/>
            <person name="Jiao Y."/>
            <person name="Jia J."/>
        </authorList>
    </citation>
    <scope>NUCLEOTIDE SEQUENCE [LARGE SCALE GENOMIC DNA]</scope>
    <source>
        <strain evidence="3">cv. AL8/78</strain>
    </source>
</reference>
<dbReference type="Proteomes" id="UP000015105">
    <property type="component" value="Chromosome 2D"/>
</dbReference>
<reference evidence="3" key="1">
    <citation type="journal article" date="2014" name="Science">
        <title>Ancient hybridizations among the ancestral genomes of bread wheat.</title>
        <authorList>
            <consortium name="International Wheat Genome Sequencing Consortium,"/>
            <person name="Marcussen T."/>
            <person name="Sandve S.R."/>
            <person name="Heier L."/>
            <person name="Spannagl M."/>
            <person name="Pfeifer M."/>
            <person name="Jakobsen K.S."/>
            <person name="Wulff B.B."/>
            <person name="Steuernagel B."/>
            <person name="Mayer K.F."/>
            <person name="Olsen O.A."/>
        </authorList>
    </citation>
    <scope>NUCLEOTIDE SEQUENCE [LARGE SCALE GENOMIC DNA]</scope>
    <source>
        <strain evidence="3">cv. AL8/78</strain>
    </source>
</reference>
<accession>A0A453AHN8</accession>
<dbReference type="Gramene" id="AET2Gv20138600.5">
    <property type="protein sequence ID" value="AET2Gv20138600.5"/>
    <property type="gene ID" value="AET2Gv20138600"/>
</dbReference>
<feature type="compositionally biased region" description="Basic and acidic residues" evidence="1">
    <location>
        <begin position="23"/>
        <end position="38"/>
    </location>
</feature>
<evidence type="ECO:0000313" key="3">
    <source>
        <dbReference type="Proteomes" id="UP000015105"/>
    </source>
</evidence>
<feature type="region of interest" description="Disordered" evidence="1">
    <location>
        <begin position="1"/>
        <end position="77"/>
    </location>
</feature>
<name>A0A453AHN8_AEGTS</name>
<evidence type="ECO:0000256" key="1">
    <source>
        <dbReference type="SAM" id="MobiDB-lite"/>
    </source>
</evidence>
<reference evidence="2" key="4">
    <citation type="submission" date="2019-03" db="UniProtKB">
        <authorList>
            <consortium name="EnsemblPlants"/>
        </authorList>
    </citation>
    <scope>IDENTIFICATION</scope>
</reference>
<sequence length="109" mass="12165">RRATPAGITLHPDRTTAEWMTSSKKERKEVSIAGDRRVGGRWMPHSPTAPWGTGCAAEPGRRRLPRTHSDSGQGQARSGAEYISEWLTTFLKVNSDLNSRIPFRKHVQA</sequence>
<organism evidence="2 3">
    <name type="scientific">Aegilops tauschii subsp. strangulata</name>
    <name type="common">Goatgrass</name>
    <dbReference type="NCBI Taxonomy" id="200361"/>
    <lineage>
        <taxon>Eukaryota</taxon>
        <taxon>Viridiplantae</taxon>
        <taxon>Streptophyta</taxon>
        <taxon>Embryophyta</taxon>
        <taxon>Tracheophyta</taxon>
        <taxon>Spermatophyta</taxon>
        <taxon>Magnoliopsida</taxon>
        <taxon>Liliopsida</taxon>
        <taxon>Poales</taxon>
        <taxon>Poaceae</taxon>
        <taxon>BOP clade</taxon>
        <taxon>Pooideae</taxon>
        <taxon>Triticodae</taxon>
        <taxon>Triticeae</taxon>
        <taxon>Triticinae</taxon>
        <taxon>Aegilops</taxon>
    </lineage>
</organism>
<dbReference type="AlphaFoldDB" id="A0A453AHN8"/>
<evidence type="ECO:0000313" key="2">
    <source>
        <dbReference type="EnsemblPlants" id="AET2Gv20138600.5"/>
    </source>
</evidence>